<dbReference type="Pfam" id="PF02156">
    <property type="entry name" value="Glyco_hydro_26"/>
    <property type="match status" value="1"/>
</dbReference>
<proteinExistence type="inferred from homology"/>
<reference evidence="7 8" key="1">
    <citation type="submission" date="2021-01" db="EMBL/GenBank/DDBJ databases">
        <title>Whole genome shotgun sequence of Actinoplanes couchii NBRC 106145.</title>
        <authorList>
            <person name="Komaki H."/>
            <person name="Tamura T."/>
        </authorList>
    </citation>
    <scope>NUCLEOTIDE SEQUENCE [LARGE SCALE GENOMIC DNA]</scope>
    <source>
        <strain evidence="7 8">NBRC 106145</strain>
    </source>
</reference>
<dbReference type="SUPFAM" id="SSF51445">
    <property type="entry name" value="(Trans)glycosidases"/>
    <property type="match status" value="1"/>
</dbReference>
<keyword evidence="2 4" id="KW-0378">Hydrolase</keyword>
<keyword evidence="8" id="KW-1185">Reference proteome</keyword>
<feature type="transmembrane region" description="Helical" evidence="5">
    <location>
        <begin position="16"/>
        <end position="35"/>
    </location>
</feature>
<sequence>MTAGHHRNRGGISRRGVLGLAGLGAAVAGGGFGIWKAAAPSGPSSGGIHVAATPSAPAPTPTPFAAAEDPETLGGSVPFVAGKAMLGSYLALDGMTYPEAVKYRRKQLGRDQAITQEFYAWTDRLPTSIEGMPKKSVPMVSWRGTKYDRILNGSDDDLIAAAARRLKQFDRPVLLRWAWEMNGRWFEWGGAQNGKNSAGYVKAFRHLRKIFDKQGADQVSWVWSPNWNSSTKESWDTIDAYYPGDRYVDWVGVSGYNLNNESPDVLFDPIYHLYSDRKPLMLTEVGSKDHGGTSKADWITKLSGYVAERPAIGGVVWFDTDTHPSYPEHWRFDTNDGSTAAYRAMARTARFSG</sequence>
<evidence type="ECO:0000256" key="4">
    <source>
        <dbReference type="PROSITE-ProRule" id="PRU01100"/>
    </source>
</evidence>
<evidence type="ECO:0000256" key="2">
    <source>
        <dbReference type="ARBA" id="ARBA00022801"/>
    </source>
</evidence>
<dbReference type="Gene3D" id="3.20.20.80">
    <property type="entry name" value="Glycosidases"/>
    <property type="match status" value="1"/>
</dbReference>
<dbReference type="Proteomes" id="UP000612282">
    <property type="component" value="Unassembled WGS sequence"/>
</dbReference>
<feature type="active site" description="Nucleophile" evidence="4">
    <location>
        <position position="284"/>
    </location>
</feature>
<evidence type="ECO:0000256" key="3">
    <source>
        <dbReference type="ARBA" id="ARBA00023295"/>
    </source>
</evidence>
<comment type="similarity">
    <text evidence="1 4">Belongs to the glycosyl hydrolase 26 family.</text>
</comment>
<evidence type="ECO:0000313" key="8">
    <source>
        <dbReference type="Proteomes" id="UP000612282"/>
    </source>
</evidence>
<feature type="domain" description="GH26" evidence="6">
    <location>
        <begin position="37"/>
        <end position="353"/>
    </location>
</feature>
<keyword evidence="5" id="KW-0812">Transmembrane</keyword>
<keyword evidence="5" id="KW-1133">Transmembrane helix</keyword>
<dbReference type="InterPro" id="IPR006311">
    <property type="entry name" value="TAT_signal"/>
</dbReference>
<organism evidence="7 8">
    <name type="scientific">Actinoplanes couchii</name>
    <dbReference type="NCBI Taxonomy" id="403638"/>
    <lineage>
        <taxon>Bacteria</taxon>
        <taxon>Bacillati</taxon>
        <taxon>Actinomycetota</taxon>
        <taxon>Actinomycetes</taxon>
        <taxon>Micromonosporales</taxon>
        <taxon>Micromonosporaceae</taxon>
        <taxon>Actinoplanes</taxon>
    </lineage>
</organism>
<dbReference type="InterPro" id="IPR017853">
    <property type="entry name" value="GH"/>
</dbReference>
<evidence type="ECO:0000313" key="7">
    <source>
        <dbReference type="EMBL" id="GID52386.1"/>
    </source>
</evidence>
<dbReference type="PANTHER" id="PTHR40079">
    <property type="entry name" value="MANNAN ENDO-1,4-BETA-MANNOSIDASE E-RELATED"/>
    <property type="match status" value="1"/>
</dbReference>
<accession>A0ABQ3X1J0</accession>
<protein>
    <recommendedName>
        <fullName evidence="6">GH26 domain-containing protein</fullName>
    </recommendedName>
</protein>
<keyword evidence="5" id="KW-0472">Membrane</keyword>
<dbReference type="RefSeq" id="WP_203793182.1">
    <property type="nucleotide sequence ID" value="NZ_BAAAQE010000054.1"/>
</dbReference>
<dbReference type="PROSITE" id="PS51318">
    <property type="entry name" value="TAT"/>
    <property type="match status" value="1"/>
</dbReference>
<dbReference type="PROSITE" id="PS51764">
    <property type="entry name" value="GH26"/>
    <property type="match status" value="1"/>
</dbReference>
<evidence type="ECO:0000256" key="5">
    <source>
        <dbReference type="SAM" id="Phobius"/>
    </source>
</evidence>
<dbReference type="InterPro" id="IPR000805">
    <property type="entry name" value="Glyco_hydro_26"/>
</dbReference>
<dbReference type="InterPro" id="IPR022790">
    <property type="entry name" value="GH26_dom"/>
</dbReference>
<name>A0ABQ3X1J0_9ACTN</name>
<comment type="caution">
    <text evidence="7">The sequence shown here is derived from an EMBL/GenBank/DDBJ whole genome shotgun (WGS) entry which is preliminary data.</text>
</comment>
<evidence type="ECO:0000259" key="6">
    <source>
        <dbReference type="PROSITE" id="PS51764"/>
    </source>
</evidence>
<dbReference type="PANTHER" id="PTHR40079:SF4">
    <property type="entry name" value="GH26 DOMAIN-CONTAINING PROTEIN-RELATED"/>
    <property type="match status" value="1"/>
</dbReference>
<feature type="active site" description="Proton donor" evidence="4">
    <location>
        <position position="180"/>
    </location>
</feature>
<dbReference type="EMBL" id="BOMG01000014">
    <property type="protein sequence ID" value="GID52386.1"/>
    <property type="molecule type" value="Genomic_DNA"/>
</dbReference>
<keyword evidence="3 4" id="KW-0326">Glycosidase</keyword>
<gene>
    <name evidence="7" type="ORF">Aco03nite_007900</name>
</gene>
<evidence type="ECO:0000256" key="1">
    <source>
        <dbReference type="ARBA" id="ARBA00007754"/>
    </source>
</evidence>